<dbReference type="InterPro" id="IPR016035">
    <property type="entry name" value="Acyl_Trfase/lysoPLipase"/>
</dbReference>
<evidence type="ECO:0000256" key="6">
    <source>
        <dbReference type="ARBA" id="ARBA00023268"/>
    </source>
</evidence>
<dbReference type="Pfam" id="PF14765">
    <property type="entry name" value="PS-DH"/>
    <property type="match status" value="1"/>
</dbReference>
<dbReference type="InterPro" id="IPR049552">
    <property type="entry name" value="PKS_DH_N"/>
</dbReference>
<reference evidence="12 14" key="1">
    <citation type="submission" date="2015-10" db="EMBL/GenBank/DDBJ databases">
        <title>The cercosporin biosynthetic gene cluster was horizontally transferred to several fungal lineages and shown to be expanded in Cercospora beticola based on microsynteny with recipient genomes.</title>
        <authorList>
            <person name="De Jonge R."/>
            <person name="Ebert M.K."/>
            <person name="Suttle J.C."/>
            <person name="Jurick Ii W.M."/>
            <person name="Secor G.A."/>
            <person name="Thomma B.P."/>
            <person name="Van De Peer Y."/>
            <person name="Bolton M.D."/>
        </authorList>
    </citation>
    <scope>NUCLEOTIDE SEQUENCE [LARGE SCALE GENOMIC DNA]</scope>
    <source>
        <strain evidence="12 14">09-40</strain>
    </source>
</reference>
<dbReference type="EMBL" id="LKMD01000102">
    <property type="protein sequence ID" value="PIA97497.1"/>
    <property type="molecule type" value="Genomic_DNA"/>
</dbReference>
<evidence type="ECO:0000313" key="13">
    <source>
        <dbReference type="EMBL" id="WPA97819.1"/>
    </source>
</evidence>
<dbReference type="GO" id="GO:1901336">
    <property type="term" value="P:lactone biosynthetic process"/>
    <property type="evidence" value="ECO:0007669"/>
    <property type="project" value="UniProtKB-ARBA"/>
</dbReference>
<dbReference type="EMBL" id="CP134185">
    <property type="protein sequence ID" value="WPA97819.1"/>
    <property type="molecule type" value="Genomic_DNA"/>
</dbReference>
<dbReference type="CDD" id="cd05195">
    <property type="entry name" value="enoyl_red"/>
    <property type="match status" value="1"/>
</dbReference>
<dbReference type="Pfam" id="PF00109">
    <property type="entry name" value="ketoacyl-synt"/>
    <property type="match status" value="1"/>
</dbReference>
<dbReference type="InterPro" id="IPR020841">
    <property type="entry name" value="PKS_Beta-ketoAc_synthase_dom"/>
</dbReference>
<keyword evidence="5" id="KW-0560">Oxidoreductase</keyword>
<dbReference type="InterPro" id="IPR020807">
    <property type="entry name" value="PKS_DH"/>
</dbReference>
<dbReference type="Gene3D" id="3.40.50.150">
    <property type="entry name" value="Vaccinia Virus protein VP39"/>
    <property type="match status" value="1"/>
</dbReference>
<dbReference type="Pfam" id="PF08242">
    <property type="entry name" value="Methyltransf_12"/>
    <property type="match status" value="1"/>
</dbReference>
<keyword evidence="2" id="KW-0597">Phosphoprotein</keyword>
<feature type="active site" description="Proton acceptor; for dehydratase activity" evidence="8">
    <location>
        <position position="765"/>
    </location>
</feature>
<accession>A0A2G5HY68</accession>
<evidence type="ECO:0000256" key="4">
    <source>
        <dbReference type="ARBA" id="ARBA00022857"/>
    </source>
</evidence>
<evidence type="ECO:0000256" key="1">
    <source>
        <dbReference type="ARBA" id="ARBA00022450"/>
    </source>
</evidence>
<evidence type="ECO:0000313" key="15">
    <source>
        <dbReference type="Proteomes" id="UP001302367"/>
    </source>
</evidence>
<dbReference type="Proteomes" id="UP001302367">
    <property type="component" value="Chromosome 2"/>
</dbReference>
<keyword evidence="1" id="KW-0596">Phosphopantetheine</keyword>
<dbReference type="SUPFAM" id="SSF50129">
    <property type="entry name" value="GroES-like"/>
    <property type="match status" value="1"/>
</dbReference>
<keyword evidence="6" id="KW-0511">Multifunctional enzyme</keyword>
<keyword evidence="15" id="KW-1185">Reference proteome</keyword>
<evidence type="ECO:0000259" key="11">
    <source>
        <dbReference type="PROSITE" id="PS52019"/>
    </source>
</evidence>
<dbReference type="InterPro" id="IPR042104">
    <property type="entry name" value="PKS_dehydratase_sf"/>
</dbReference>
<protein>
    <submittedName>
        <fullName evidence="12">Lovastatin diketide synthase LovF</fullName>
    </submittedName>
</protein>
<dbReference type="PANTHER" id="PTHR43775:SF40">
    <property type="entry name" value="NORSOLORINIC ACID SYNTHASE STCA"/>
    <property type="match status" value="1"/>
</dbReference>
<dbReference type="SUPFAM" id="SSF52151">
    <property type="entry name" value="FabD/lysophospholipase-like"/>
    <property type="match status" value="1"/>
</dbReference>
<dbReference type="FunFam" id="3.40.50.720:FF:000209">
    <property type="entry name" value="Polyketide synthase Pks12"/>
    <property type="match status" value="1"/>
</dbReference>
<dbReference type="SMART" id="SM00822">
    <property type="entry name" value="PKS_KR"/>
    <property type="match status" value="1"/>
</dbReference>
<dbReference type="InterPro" id="IPR050091">
    <property type="entry name" value="PKS_NRPS_Biosynth_Enz"/>
</dbReference>
<dbReference type="Pfam" id="PF08240">
    <property type="entry name" value="ADH_N"/>
    <property type="match status" value="1"/>
</dbReference>
<proteinExistence type="predicted"/>
<dbReference type="InterPro" id="IPR020843">
    <property type="entry name" value="ER"/>
</dbReference>
<evidence type="ECO:0000256" key="7">
    <source>
        <dbReference type="ARBA" id="ARBA00023315"/>
    </source>
</evidence>
<dbReference type="InterPro" id="IPR049900">
    <property type="entry name" value="PKS_mFAS_DH"/>
</dbReference>
<dbReference type="Gene3D" id="3.40.366.10">
    <property type="entry name" value="Malonyl-Coenzyme A Acyl Carrier Protein, domain 2"/>
    <property type="match status" value="1"/>
</dbReference>
<feature type="region of interest" description="N-terminal hotdog fold" evidence="8">
    <location>
        <begin position="733"/>
        <end position="869"/>
    </location>
</feature>
<dbReference type="Gene3D" id="3.40.50.720">
    <property type="entry name" value="NAD(P)-binding Rossmann-like Domain"/>
    <property type="match status" value="2"/>
</dbReference>
<keyword evidence="3" id="KW-0808">Transferase</keyword>
<dbReference type="InterPro" id="IPR016039">
    <property type="entry name" value="Thiolase-like"/>
</dbReference>
<reference evidence="13 15" key="2">
    <citation type="submission" date="2023-09" db="EMBL/GenBank/DDBJ databases">
        <title>Complete-Gapless Cercospora beticola genome.</title>
        <authorList>
            <person name="Wyatt N.A."/>
            <person name="Spanner R.E."/>
            <person name="Bolton M.D."/>
        </authorList>
    </citation>
    <scope>NUCLEOTIDE SEQUENCE [LARGE SCALE GENOMIC DNA]</scope>
    <source>
        <strain evidence="13">Cb09-40</strain>
    </source>
</reference>
<dbReference type="SMART" id="SM00823">
    <property type="entry name" value="PKS_PP"/>
    <property type="match status" value="1"/>
</dbReference>
<dbReference type="InterPro" id="IPR018201">
    <property type="entry name" value="Ketoacyl_synth_AS"/>
</dbReference>
<dbReference type="GO" id="GO:0016491">
    <property type="term" value="F:oxidoreductase activity"/>
    <property type="evidence" value="ECO:0007669"/>
    <property type="project" value="UniProtKB-KW"/>
</dbReference>
<dbReference type="PROSITE" id="PS00606">
    <property type="entry name" value="KS3_1"/>
    <property type="match status" value="1"/>
</dbReference>
<dbReference type="InterPro" id="IPR056501">
    <property type="entry name" value="NAD-bd_HRPKS_sdrA"/>
</dbReference>
<dbReference type="Pfam" id="PF23114">
    <property type="entry name" value="NAD-bd_HRPKS_sdrA"/>
    <property type="match status" value="1"/>
</dbReference>
<dbReference type="GO" id="GO:0004312">
    <property type="term" value="F:fatty acid synthase activity"/>
    <property type="evidence" value="ECO:0007669"/>
    <property type="project" value="TreeGrafter"/>
</dbReference>
<dbReference type="SUPFAM" id="SSF53335">
    <property type="entry name" value="S-adenosyl-L-methionine-dependent methyltransferases"/>
    <property type="match status" value="1"/>
</dbReference>
<dbReference type="SMART" id="SM00827">
    <property type="entry name" value="PKS_AT"/>
    <property type="match status" value="1"/>
</dbReference>
<dbReference type="InterPro" id="IPR029063">
    <property type="entry name" value="SAM-dependent_MTases_sf"/>
</dbReference>
<evidence type="ECO:0000256" key="8">
    <source>
        <dbReference type="PROSITE-ProRule" id="PRU01363"/>
    </source>
</evidence>
<dbReference type="Gene3D" id="3.40.47.10">
    <property type="match status" value="1"/>
</dbReference>
<dbReference type="PROSITE" id="PS52019">
    <property type="entry name" value="PKS_MFAS_DH"/>
    <property type="match status" value="1"/>
</dbReference>
<name>A0A2G5HY68_CERBT</name>
<dbReference type="InterPro" id="IPR013968">
    <property type="entry name" value="PKS_KR"/>
</dbReference>
<dbReference type="Pfam" id="PF00698">
    <property type="entry name" value="Acyl_transf_1"/>
    <property type="match status" value="1"/>
</dbReference>
<dbReference type="Pfam" id="PF00550">
    <property type="entry name" value="PP-binding"/>
    <property type="match status" value="1"/>
</dbReference>
<dbReference type="Pfam" id="PF02801">
    <property type="entry name" value="Ketoacyl-synt_C"/>
    <property type="match status" value="1"/>
</dbReference>
<dbReference type="Pfam" id="PF13602">
    <property type="entry name" value="ADH_zinc_N_2"/>
    <property type="match status" value="1"/>
</dbReference>
<dbReference type="Pfam" id="PF08659">
    <property type="entry name" value="KR"/>
    <property type="match status" value="1"/>
</dbReference>
<evidence type="ECO:0000259" key="9">
    <source>
        <dbReference type="PROSITE" id="PS50075"/>
    </source>
</evidence>
<dbReference type="SUPFAM" id="SSF51735">
    <property type="entry name" value="NAD(P)-binding Rossmann-fold domains"/>
    <property type="match status" value="2"/>
</dbReference>
<evidence type="ECO:0000313" key="14">
    <source>
        <dbReference type="Proteomes" id="UP000230605"/>
    </source>
</evidence>
<dbReference type="InterPro" id="IPR014043">
    <property type="entry name" value="Acyl_transferase_dom"/>
</dbReference>
<evidence type="ECO:0000256" key="5">
    <source>
        <dbReference type="ARBA" id="ARBA00023002"/>
    </source>
</evidence>
<dbReference type="SMART" id="SM00825">
    <property type="entry name" value="PKS_KS"/>
    <property type="match status" value="1"/>
</dbReference>
<dbReference type="GO" id="GO:0004315">
    <property type="term" value="F:3-oxoacyl-[acyl-carrier-protein] synthase activity"/>
    <property type="evidence" value="ECO:0007669"/>
    <property type="project" value="InterPro"/>
</dbReference>
<dbReference type="Gene3D" id="3.10.129.110">
    <property type="entry name" value="Polyketide synthase dehydratase"/>
    <property type="match status" value="1"/>
</dbReference>
<dbReference type="CDD" id="cd02440">
    <property type="entry name" value="AdoMet_MTases"/>
    <property type="match status" value="1"/>
</dbReference>
<organism evidence="12 14">
    <name type="scientific">Cercospora beticola</name>
    <name type="common">Sugarbeet leaf spot fungus</name>
    <dbReference type="NCBI Taxonomy" id="122368"/>
    <lineage>
        <taxon>Eukaryota</taxon>
        <taxon>Fungi</taxon>
        <taxon>Dikarya</taxon>
        <taxon>Ascomycota</taxon>
        <taxon>Pezizomycotina</taxon>
        <taxon>Dothideomycetes</taxon>
        <taxon>Dothideomycetidae</taxon>
        <taxon>Mycosphaerellales</taxon>
        <taxon>Mycosphaerellaceae</taxon>
        <taxon>Cercospora</taxon>
    </lineage>
</organism>
<evidence type="ECO:0000259" key="10">
    <source>
        <dbReference type="PROSITE" id="PS52004"/>
    </source>
</evidence>
<dbReference type="InterPro" id="IPR009081">
    <property type="entry name" value="PP-bd_ACP"/>
</dbReference>
<dbReference type="SUPFAM" id="SSF47336">
    <property type="entry name" value="ACP-like"/>
    <property type="match status" value="1"/>
</dbReference>
<evidence type="ECO:0000256" key="2">
    <source>
        <dbReference type="ARBA" id="ARBA00022553"/>
    </source>
</evidence>
<feature type="region of interest" description="C-terminal hotdog fold" evidence="8">
    <location>
        <begin position="896"/>
        <end position="1046"/>
    </location>
</feature>
<dbReference type="Proteomes" id="UP000230605">
    <property type="component" value="Chromosome 2"/>
</dbReference>
<dbReference type="Gene3D" id="1.10.1200.10">
    <property type="entry name" value="ACP-like"/>
    <property type="match status" value="1"/>
</dbReference>
<dbReference type="Pfam" id="PF21089">
    <property type="entry name" value="PKS_DH_N"/>
    <property type="match status" value="1"/>
</dbReference>
<dbReference type="PANTHER" id="PTHR43775">
    <property type="entry name" value="FATTY ACID SYNTHASE"/>
    <property type="match status" value="1"/>
</dbReference>
<evidence type="ECO:0000256" key="3">
    <source>
        <dbReference type="ARBA" id="ARBA00022679"/>
    </source>
</evidence>
<feature type="active site" description="Proton donor; for dehydratase activity" evidence="8">
    <location>
        <position position="956"/>
    </location>
</feature>
<dbReference type="InterPro" id="IPR020806">
    <property type="entry name" value="PKS_PP-bd"/>
</dbReference>
<dbReference type="Pfam" id="PF16197">
    <property type="entry name" value="KAsynt_C_assoc"/>
    <property type="match status" value="1"/>
</dbReference>
<dbReference type="SUPFAM" id="SSF53901">
    <property type="entry name" value="Thiolase-like"/>
    <property type="match status" value="1"/>
</dbReference>
<dbReference type="GO" id="GO:0031177">
    <property type="term" value="F:phosphopantetheine binding"/>
    <property type="evidence" value="ECO:0007669"/>
    <property type="project" value="InterPro"/>
</dbReference>
<dbReference type="SMART" id="SM00829">
    <property type="entry name" value="PKS_ER"/>
    <property type="match status" value="1"/>
</dbReference>
<sequence>MDRTNAERVAIIGMSCTLPEDINDADGLWDYCARGQCSASEIPASRFKSKDFYHEDHSKRGHFNITAGSFLNQDVSAFDARFFNLNEAESTAMDPQQRLLLECTYRALGNAGLEFDQLAGRSDVGVFAGASKSDYEDRMNQDPYTASRYAATGNAMTMFANRLSYFLNIHGPSVTVDTACSSSLTALHLAVQSLQRGECSYAIVGGSFLQLSPTMLSNMGNLGTLSKDGKSYSFDHRAQGYGRGEAVSCIVLRTEAQAKSSGDPIRAIVRATGANHGGRSPGITYPNGEAQEALIRNLYEAVGLDPADTDYVEGHGTGTERGDPIEANAVLSVFRGEGHARSRPLFLGSIKSNFGHSEGASGILSVIKCVLMLERSVILPNANFEKLNPDIEQIGHALEVPTRCIPWPRDALRRTSINNFGFGGSNAHVILEQAADLPLTAVDADVEHAPALFVLSAKDAECLKSCMSELRQYLQEKEDYDDDTGFLRRLSNAGCWGVSVGNQSFDRQSLKVSGDHAAIVELAERLDAKSIFNRMLNVNVAYHSLQVVPCARQYLKDIQPWLDGCDHVDDASIVLYSSVTGAKEVGSSVRSPWYWTTNLICPVQFVKASLVMMQDLANDNCGKSVSVIEIGPHATLSGPLRETAKETLPQYFSFSYHVSMRRNNTSTDGVLELATSLVNSGARFNDEFWKTMPQILGTRLLTDLPPYPFNHSQSLWHSSRLADSHAFGGSPWNVLLGHRATNSVGDSRECRNVFTLQDIPWLREHCIHGAVVFPMAGYVSAAIEAIALENVDRKQGVEACRIREMVIGKALILSDDQDNELFTVLRPRRLGTRVTSQTGDFDFTISSWNKAAGFVEHCSGIVSVVEVKAPNAEDDAAERSRKHFDSMRHSIENETTRKIDVNAMYRQAKQQGMEYGPAFRLMSSFWTGNDAARGMITTTTAMEHENQLIINPTTLDAALHVGLCNLNSNPGRLAKLVAHVPIFVEEVYVSTAAISTTGPLEVYFHDPRAEAMGESTVGNLSCFVGPNPVIKIRNLRMKKMQQAKEELSDAESINPMKYQWFEHPNFWSDEILKRMRDKLPMMRTEVLEELERIERAALRYMQKALQQSSVPELPHLVKMKQWMTTVVGLDNLNEDDPDEIDTLMATSSVDMRCICGVGQQLPEIVRGEVDALSILKQSGLDTIYEESRIFSHSASLLAHTISQLAFENPSMRILEVGAGTGGFTRRIIEEMDSLPRIPSRFSEYWYTDISPAFIGPAQARFEKWSAKMKFQTLDICSEPSLQGLGVGEFDLVIAADVVHATPSIQQSLRNVRKLLKPGGTLALVELSRFSPFFMPFATLPGWWSRPEGPILSNQEWHDELVEAGLTGCHAYVEDMKSGGTHCLIWSHARHEVPDDSPGKVSIICEHANAARLCEQELTRAKSNTDPAIHSSLAQIIDTDMRLSIVVEEASKCSLLNPEPGQLEAIQYMCAKAEGILWVIRSSSETAQDSAVAGLAFGFARTVRLEYRQLKFVMLNIVDTGELDAMAVVGKVFRHTFIDKPGRQETDIDLVWEKDRLLYPRLLSCDWGSSGQRAGPLQLTMDRIGLLDSLHFSAAPRTLLEDPLGDDEVIIEIKATGLNFRDVLIALGRVPWTSPGKECSGVVAAAGCKAGLRYQKGDRVVHLGDGLFATHARCNITTIARIPDGSSLGFSEAASIPIIFCTAYESLVCRANLQPKEKILIHAAAGGVGQAAIQIAQQLGAEIYCTVGSPEKKKFMIDHYNINPSRIFSSRSTDFVEGLQFAADGGVDVVLNSLSEDLLQASWRCLAPLGRFIDIGKRDALANSALEMAPFDKGVTYSAVQLDVLMLQRSDRTKQLLDTVMENFAHGTWKPVHLAEKFSVGQLESAMRLMQSGKHIGKIIINNDRDARVPLRGTKAARMSEIRRDVTYLITGGTSGLASSLSRWLVEKGAKHIVLASRSGDARSASAQELMEYARTRGATISMEQCDVGSEAQVADLRERIEREGMPKLRGVIHGAMVLKDTMFSSLTAGEWNAVLRPKVQGVLNLYYSLRTRSLDFFVCLSSVAAVVGNVGQAPYSAANEFMDRFCAWWSRQNGQKAISINLPSISDVGYVAEAIEAGITAFSDKVYAASLSEEAVCKVMDAALQDNGKKSDSWDHQRSNNVVVGIPQVPALRPIIEEVGPALSIMKHSMDALSREESQGSSVSISDTTRQSVAAQLSNILEPAERKSVIQANLRKRIAAITLRDLENIASESAIADLGLDSLVTVELHSWILKELDARVTVMEIIGFQTFKQLVDILCERSPLINGKS</sequence>
<dbReference type="PROSITE" id="PS52004">
    <property type="entry name" value="KS3_2"/>
    <property type="match status" value="1"/>
</dbReference>
<keyword evidence="7" id="KW-0012">Acyltransferase</keyword>
<dbReference type="InterPro" id="IPR011032">
    <property type="entry name" value="GroES-like_sf"/>
</dbReference>
<dbReference type="InterPro" id="IPR014031">
    <property type="entry name" value="Ketoacyl_synth_C"/>
</dbReference>
<keyword evidence="4" id="KW-0521">NADP</keyword>
<dbReference type="SMART" id="SM00826">
    <property type="entry name" value="PKS_DH"/>
    <property type="match status" value="1"/>
</dbReference>
<dbReference type="InterPro" id="IPR057326">
    <property type="entry name" value="KR_dom"/>
</dbReference>
<dbReference type="InterPro" id="IPR013154">
    <property type="entry name" value="ADH-like_N"/>
</dbReference>
<gene>
    <name evidence="12" type="ORF">CB0940_05289</name>
    <name evidence="13" type="ORF">RHO25_002430</name>
</gene>
<dbReference type="InterPro" id="IPR036736">
    <property type="entry name" value="ACP-like_sf"/>
</dbReference>
<feature type="domain" description="PKS/mFAS DH" evidence="11">
    <location>
        <begin position="733"/>
        <end position="1046"/>
    </location>
</feature>
<dbReference type="Gene3D" id="3.30.70.3290">
    <property type="match status" value="1"/>
</dbReference>
<evidence type="ECO:0000313" key="12">
    <source>
        <dbReference type="EMBL" id="PIA97497.1"/>
    </source>
</evidence>
<dbReference type="InterPro" id="IPR001227">
    <property type="entry name" value="Ac_transferase_dom_sf"/>
</dbReference>
<feature type="domain" description="Carrier" evidence="9">
    <location>
        <begin position="2225"/>
        <end position="2302"/>
    </location>
</feature>
<dbReference type="GO" id="GO:0006633">
    <property type="term" value="P:fatty acid biosynthetic process"/>
    <property type="evidence" value="ECO:0007669"/>
    <property type="project" value="InterPro"/>
</dbReference>
<dbReference type="OrthoDB" id="329835at2759"/>
<dbReference type="PROSITE" id="PS50075">
    <property type="entry name" value="CARRIER"/>
    <property type="match status" value="1"/>
</dbReference>
<dbReference type="InterPro" id="IPR032821">
    <property type="entry name" value="PKS_assoc"/>
</dbReference>
<dbReference type="Gene3D" id="3.90.180.10">
    <property type="entry name" value="Medium-chain alcohol dehydrogenases, catalytic domain"/>
    <property type="match status" value="1"/>
</dbReference>
<dbReference type="InterPro" id="IPR036291">
    <property type="entry name" value="NAD(P)-bd_dom_sf"/>
</dbReference>
<dbReference type="CDD" id="cd00833">
    <property type="entry name" value="PKS"/>
    <property type="match status" value="1"/>
</dbReference>
<dbReference type="InterPro" id="IPR013217">
    <property type="entry name" value="Methyltransf_12"/>
</dbReference>
<dbReference type="GO" id="GO:0044550">
    <property type="term" value="P:secondary metabolite biosynthetic process"/>
    <property type="evidence" value="ECO:0007669"/>
    <property type="project" value="UniProtKB-ARBA"/>
</dbReference>
<feature type="domain" description="Ketosynthase family 3 (KS3)" evidence="10">
    <location>
        <begin position="6"/>
        <end position="433"/>
    </location>
</feature>
<dbReference type="InterPro" id="IPR049551">
    <property type="entry name" value="PKS_DH_C"/>
</dbReference>
<dbReference type="InterPro" id="IPR014030">
    <property type="entry name" value="Ketoacyl_synth_N"/>
</dbReference>